<name>A0AA40G2V4_9HYME</name>
<protein>
    <submittedName>
        <fullName evidence="2">Uncharacterized protein</fullName>
    </submittedName>
</protein>
<organism evidence="2 3">
    <name type="scientific">Melipona bicolor</name>
    <dbReference type="NCBI Taxonomy" id="60889"/>
    <lineage>
        <taxon>Eukaryota</taxon>
        <taxon>Metazoa</taxon>
        <taxon>Ecdysozoa</taxon>
        <taxon>Arthropoda</taxon>
        <taxon>Hexapoda</taxon>
        <taxon>Insecta</taxon>
        <taxon>Pterygota</taxon>
        <taxon>Neoptera</taxon>
        <taxon>Endopterygota</taxon>
        <taxon>Hymenoptera</taxon>
        <taxon>Apocrita</taxon>
        <taxon>Aculeata</taxon>
        <taxon>Apoidea</taxon>
        <taxon>Anthophila</taxon>
        <taxon>Apidae</taxon>
        <taxon>Melipona</taxon>
    </lineage>
</organism>
<evidence type="ECO:0000256" key="1">
    <source>
        <dbReference type="SAM" id="MobiDB-lite"/>
    </source>
</evidence>
<proteinExistence type="predicted"/>
<feature type="region of interest" description="Disordered" evidence="1">
    <location>
        <begin position="33"/>
        <end position="59"/>
    </location>
</feature>
<dbReference type="Proteomes" id="UP001177670">
    <property type="component" value="Unassembled WGS sequence"/>
</dbReference>
<comment type="caution">
    <text evidence="2">The sequence shown here is derived from an EMBL/GenBank/DDBJ whole genome shotgun (WGS) entry which is preliminary data.</text>
</comment>
<evidence type="ECO:0000313" key="3">
    <source>
        <dbReference type="Proteomes" id="UP001177670"/>
    </source>
</evidence>
<keyword evidence="3" id="KW-1185">Reference proteome</keyword>
<evidence type="ECO:0000313" key="2">
    <source>
        <dbReference type="EMBL" id="KAK1129982.1"/>
    </source>
</evidence>
<sequence length="59" mass="6663">MDAGKPPPRSQFSKSILQFIEFIEFIESPVAKKVDPEEKDDSKAGKAEIEVQEVGKEQR</sequence>
<gene>
    <name evidence="2" type="ORF">K0M31_019671</name>
</gene>
<accession>A0AA40G2V4</accession>
<reference evidence="2" key="1">
    <citation type="submission" date="2021-10" db="EMBL/GenBank/DDBJ databases">
        <title>Melipona bicolor Genome sequencing and assembly.</title>
        <authorList>
            <person name="Araujo N.S."/>
            <person name="Arias M.C."/>
        </authorList>
    </citation>
    <scope>NUCLEOTIDE SEQUENCE</scope>
    <source>
        <strain evidence="2">USP_2M_L1-L4_2017</strain>
        <tissue evidence="2">Whole body</tissue>
    </source>
</reference>
<dbReference type="AlphaFoldDB" id="A0AA40G2V4"/>
<dbReference type="EMBL" id="JAHYIQ010000008">
    <property type="protein sequence ID" value="KAK1129982.1"/>
    <property type="molecule type" value="Genomic_DNA"/>
</dbReference>